<feature type="domain" description="CobQ/CobB/MinD/ParA nucleotide binding" evidence="1">
    <location>
        <begin position="8"/>
        <end position="70"/>
    </location>
</feature>
<sequence>MALVNMTLQGKGGVGKSYVAANLAQYYHRQGKAPLCVDTDPVNKTFAGYKAFGVESLRLGETADEVNPRNFDALIELIATAPEDAVVVVDNGASTFLPLVAYMVENDVPAFLKAEGHTIRLHSVVTGGQALEDTVLGLEHILSYFPDAEIVVWLNEFFGRIEKGGKTFEKFQIYKECADRLTALVHLPQLRKETFGADIEAMLKARLTYDEAVGSPEFGLMARQRLKSVSRAVFSEMERALL</sequence>
<keyword evidence="3" id="KW-1185">Reference proteome</keyword>
<reference evidence="2 3" key="1">
    <citation type="submission" date="2020-04" db="EMBL/GenBank/DDBJ databases">
        <title>Rhodospirillaceae bacterium KN72 isolated from deep sea.</title>
        <authorList>
            <person name="Zhang D.-C."/>
        </authorList>
    </citation>
    <scope>NUCLEOTIDE SEQUENCE [LARGE SCALE GENOMIC DNA]</scope>
    <source>
        <strain evidence="2 3">KN72</strain>
    </source>
</reference>
<gene>
    <name evidence="2" type="ORF">HH303_05575</name>
</gene>
<comment type="caution">
    <text evidence="2">The sequence shown here is derived from an EMBL/GenBank/DDBJ whole genome shotgun (WGS) entry which is preliminary data.</text>
</comment>
<organism evidence="2 3">
    <name type="scientific">Pacificispira spongiicola</name>
    <dbReference type="NCBI Taxonomy" id="2729598"/>
    <lineage>
        <taxon>Bacteria</taxon>
        <taxon>Pseudomonadati</taxon>
        <taxon>Pseudomonadota</taxon>
        <taxon>Alphaproteobacteria</taxon>
        <taxon>Rhodospirillales</taxon>
        <taxon>Rhodospirillaceae</taxon>
        <taxon>Pacificispira</taxon>
    </lineage>
</organism>
<dbReference type="Gene3D" id="3.40.50.300">
    <property type="entry name" value="P-loop containing nucleotide triphosphate hydrolases"/>
    <property type="match status" value="1"/>
</dbReference>
<evidence type="ECO:0000313" key="3">
    <source>
        <dbReference type="Proteomes" id="UP000539372"/>
    </source>
</evidence>
<proteinExistence type="predicted"/>
<dbReference type="SUPFAM" id="SSF52540">
    <property type="entry name" value="P-loop containing nucleoside triphosphate hydrolases"/>
    <property type="match status" value="1"/>
</dbReference>
<dbReference type="EMBL" id="JABBNT010000002">
    <property type="protein sequence ID" value="NMM43935.1"/>
    <property type="molecule type" value="Genomic_DNA"/>
</dbReference>
<dbReference type="Pfam" id="PF01656">
    <property type="entry name" value="CbiA"/>
    <property type="match status" value="1"/>
</dbReference>
<dbReference type="Proteomes" id="UP000539372">
    <property type="component" value="Unassembled WGS sequence"/>
</dbReference>
<protein>
    <submittedName>
        <fullName evidence="2">Conjugal transfer protein TraL</fullName>
    </submittedName>
</protein>
<dbReference type="RefSeq" id="WP_169624253.1">
    <property type="nucleotide sequence ID" value="NZ_JABBNT010000002.1"/>
</dbReference>
<dbReference type="InterPro" id="IPR002586">
    <property type="entry name" value="CobQ/CobB/MinD/ParA_Nub-bd_dom"/>
</dbReference>
<accession>A0A7Y0DYI3</accession>
<name>A0A7Y0DYI3_9PROT</name>
<dbReference type="InterPro" id="IPR027417">
    <property type="entry name" value="P-loop_NTPase"/>
</dbReference>
<evidence type="ECO:0000313" key="2">
    <source>
        <dbReference type="EMBL" id="NMM43935.1"/>
    </source>
</evidence>
<dbReference type="AlphaFoldDB" id="A0A7Y0DYI3"/>
<evidence type="ECO:0000259" key="1">
    <source>
        <dbReference type="Pfam" id="PF01656"/>
    </source>
</evidence>